<accession>A0ACB6Q8J2</accession>
<sequence>MAGAKRNSLQLSSGSGIFEGFPLTVNNDLNGLPAFGVAMTTMEFTRALIEALNVSSGSQRYANTPIQHSLKMRNRTVHITNQPSIAIRFQTPFNRSQTDSKFLNLISRPTQPTHHQPRPRPPTTTLSFLRSFFKRAPSPATMSATKTKVQGIIDENPVAVFSKSFCPFCKATKQLLSENGVKFYAIELDQVDDGSAIQSTLAELTGQTTVPNIFINKQHIGGNSDLQARKGELPQLLANAAS</sequence>
<keyword evidence="2" id="KW-1185">Reference proteome</keyword>
<reference evidence="1" key="1">
    <citation type="journal article" date="2020" name="Stud. Mycol.">
        <title>101 Dothideomycetes genomes: a test case for predicting lifestyles and emergence of pathogens.</title>
        <authorList>
            <person name="Haridas S."/>
            <person name="Albert R."/>
            <person name="Binder M."/>
            <person name="Bloem J."/>
            <person name="Labutti K."/>
            <person name="Salamov A."/>
            <person name="Andreopoulos B."/>
            <person name="Baker S."/>
            <person name="Barry K."/>
            <person name="Bills G."/>
            <person name="Bluhm B."/>
            <person name="Cannon C."/>
            <person name="Castanera R."/>
            <person name="Culley D."/>
            <person name="Daum C."/>
            <person name="Ezra D."/>
            <person name="Gonzalez J."/>
            <person name="Henrissat B."/>
            <person name="Kuo A."/>
            <person name="Liang C."/>
            <person name="Lipzen A."/>
            <person name="Lutzoni F."/>
            <person name="Magnuson J."/>
            <person name="Mondo S."/>
            <person name="Nolan M."/>
            <person name="Ohm R."/>
            <person name="Pangilinan J."/>
            <person name="Park H.-J."/>
            <person name="Ramirez L."/>
            <person name="Alfaro M."/>
            <person name="Sun H."/>
            <person name="Tritt A."/>
            <person name="Yoshinaga Y."/>
            <person name="Zwiers L.-H."/>
            <person name="Turgeon B."/>
            <person name="Goodwin S."/>
            <person name="Spatafora J."/>
            <person name="Crous P."/>
            <person name="Grigoriev I."/>
        </authorList>
    </citation>
    <scope>NUCLEOTIDE SEQUENCE</scope>
    <source>
        <strain evidence="1">ATCC 200398</strain>
    </source>
</reference>
<protein>
    <submittedName>
        <fullName evidence="1">Glutaredoxin</fullName>
    </submittedName>
</protein>
<evidence type="ECO:0000313" key="1">
    <source>
        <dbReference type="EMBL" id="KAF2463263.1"/>
    </source>
</evidence>
<name>A0ACB6Q8J2_9PLEO</name>
<gene>
    <name evidence="1" type="ORF">BDR25DRAFT_397240</name>
</gene>
<evidence type="ECO:0000313" key="2">
    <source>
        <dbReference type="Proteomes" id="UP000799755"/>
    </source>
</evidence>
<comment type="caution">
    <text evidence="1">The sequence shown here is derived from an EMBL/GenBank/DDBJ whole genome shotgun (WGS) entry which is preliminary data.</text>
</comment>
<dbReference type="Proteomes" id="UP000799755">
    <property type="component" value="Unassembled WGS sequence"/>
</dbReference>
<proteinExistence type="predicted"/>
<dbReference type="EMBL" id="MU003552">
    <property type="protein sequence ID" value="KAF2463263.1"/>
    <property type="molecule type" value="Genomic_DNA"/>
</dbReference>
<organism evidence="1 2">
    <name type="scientific">Lindgomyces ingoldianus</name>
    <dbReference type="NCBI Taxonomy" id="673940"/>
    <lineage>
        <taxon>Eukaryota</taxon>
        <taxon>Fungi</taxon>
        <taxon>Dikarya</taxon>
        <taxon>Ascomycota</taxon>
        <taxon>Pezizomycotina</taxon>
        <taxon>Dothideomycetes</taxon>
        <taxon>Pleosporomycetidae</taxon>
        <taxon>Pleosporales</taxon>
        <taxon>Lindgomycetaceae</taxon>
        <taxon>Lindgomyces</taxon>
    </lineage>
</organism>